<keyword evidence="5" id="KW-0547">Nucleotide-binding</keyword>
<sequence>MAACTCTYRGGMNRWGEAVRAWWRAHPALLDLLLAAVIVLLGGLSLPDEVHDAATDPTAGHRLHGPDGLAVLLMLGSTLPVATRRRSPLGSYAVVLVSATVAAAAHYPAGIAGVSGLVLLYSVGVLLERTPALVALGAGAAAYVAVSLLDPYDDTFIGGVVNGGIYVAAWALGRTIRYRRAYTRELEARAERLQADRDVQLRATLVEERARIARELHDVVAHSLSVMTVQAAAAQRTADRDLERSKEAMAAVESTGRAALVEMRRIVGVLREQDTDHAAPARLAPQPGLADLPELIGKVREAGLEVEMDLAGAPARLPAGVDLTVYRIVQEALTNTLKHAGPTSACVRVSCWDSSVDVEVEDSGRGAAAFSSPTGRSGHGLVGMQERVALYGGSLRVGPRPGGGYSVSARIPVDVGGPTRAVHHQEEAPR</sequence>
<dbReference type="EMBL" id="SGXD01000005">
    <property type="protein sequence ID" value="RZS80061.1"/>
    <property type="molecule type" value="Genomic_DNA"/>
</dbReference>
<evidence type="ECO:0000256" key="2">
    <source>
        <dbReference type="ARBA" id="ARBA00012438"/>
    </source>
</evidence>
<evidence type="ECO:0000313" key="12">
    <source>
        <dbReference type="Proteomes" id="UP000293638"/>
    </source>
</evidence>
<dbReference type="Pfam" id="PF23539">
    <property type="entry name" value="DUF7134"/>
    <property type="match status" value="1"/>
</dbReference>
<feature type="transmembrane region" description="Helical" evidence="9">
    <location>
        <begin position="155"/>
        <end position="173"/>
    </location>
</feature>
<dbReference type="EC" id="2.7.13.3" evidence="2"/>
<comment type="caution">
    <text evidence="11">The sequence shown here is derived from an EMBL/GenBank/DDBJ whole genome shotgun (WGS) entry which is preliminary data.</text>
</comment>
<organism evidence="11 12">
    <name type="scientific">Motilibacter rhizosphaerae</name>
    <dbReference type="NCBI Taxonomy" id="598652"/>
    <lineage>
        <taxon>Bacteria</taxon>
        <taxon>Bacillati</taxon>
        <taxon>Actinomycetota</taxon>
        <taxon>Actinomycetes</taxon>
        <taxon>Motilibacterales</taxon>
        <taxon>Motilibacteraceae</taxon>
        <taxon>Motilibacter</taxon>
    </lineage>
</organism>
<dbReference type="GO" id="GO:0005524">
    <property type="term" value="F:ATP binding"/>
    <property type="evidence" value="ECO:0007669"/>
    <property type="project" value="UniProtKB-KW"/>
</dbReference>
<dbReference type="Pfam" id="PF07730">
    <property type="entry name" value="HisKA_3"/>
    <property type="match status" value="1"/>
</dbReference>
<keyword evidence="6 11" id="KW-0418">Kinase</keyword>
<evidence type="ECO:0000256" key="1">
    <source>
        <dbReference type="ARBA" id="ARBA00000085"/>
    </source>
</evidence>
<name>A0A4Q7NAT6_9ACTN</name>
<dbReference type="Gene3D" id="1.20.5.1930">
    <property type="match status" value="1"/>
</dbReference>
<proteinExistence type="predicted"/>
<gene>
    <name evidence="11" type="ORF">EV189_3541</name>
</gene>
<dbReference type="GO" id="GO:0046983">
    <property type="term" value="F:protein dimerization activity"/>
    <property type="evidence" value="ECO:0007669"/>
    <property type="project" value="InterPro"/>
</dbReference>
<keyword evidence="9" id="KW-0812">Transmembrane</keyword>
<dbReference type="InterPro" id="IPR055558">
    <property type="entry name" value="DUF7134"/>
</dbReference>
<evidence type="ECO:0000259" key="10">
    <source>
        <dbReference type="SMART" id="SM00387"/>
    </source>
</evidence>
<keyword evidence="12" id="KW-1185">Reference proteome</keyword>
<dbReference type="PANTHER" id="PTHR24421">
    <property type="entry name" value="NITRATE/NITRITE SENSOR PROTEIN NARX-RELATED"/>
    <property type="match status" value="1"/>
</dbReference>
<evidence type="ECO:0000256" key="9">
    <source>
        <dbReference type="SAM" id="Phobius"/>
    </source>
</evidence>
<dbReference type="SUPFAM" id="SSF55874">
    <property type="entry name" value="ATPase domain of HSP90 chaperone/DNA topoisomerase II/histidine kinase"/>
    <property type="match status" value="1"/>
</dbReference>
<keyword evidence="7" id="KW-0067">ATP-binding</keyword>
<keyword evidence="9" id="KW-1133">Transmembrane helix</keyword>
<feature type="transmembrane region" description="Helical" evidence="9">
    <location>
        <begin position="63"/>
        <end position="82"/>
    </location>
</feature>
<dbReference type="SMART" id="SM00387">
    <property type="entry name" value="HATPase_c"/>
    <property type="match status" value="1"/>
</dbReference>
<evidence type="ECO:0000313" key="11">
    <source>
        <dbReference type="EMBL" id="RZS80061.1"/>
    </source>
</evidence>
<dbReference type="Pfam" id="PF02518">
    <property type="entry name" value="HATPase_c"/>
    <property type="match status" value="1"/>
</dbReference>
<feature type="transmembrane region" description="Helical" evidence="9">
    <location>
        <begin position="89"/>
        <end position="105"/>
    </location>
</feature>
<keyword evidence="4" id="KW-0808">Transferase</keyword>
<feature type="transmembrane region" description="Helical" evidence="9">
    <location>
        <begin position="21"/>
        <end position="43"/>
    </location>
</feature>
<evidence type="ECO:0000256" key="8">
    <source>
        <dbReference type="ARBA" id="ARBA00023012"/>
    </source>
</evidence>
<dbReference type="InterPro" id="IPR036890">
    <property type="entry name" value="HATPase_C_sf"/>
</dbReference>
<dbReference type="AlphaFoldDB" id="A0A4Q7NAT6"/>
<dbReference type="InterPro" id="IPR011712">
    <property type="entry name" value="Sig_transdc_His_kin_sub3_dim/P"/>
</dbReference>
<evidence type="ECO:0000256" key="5">
    <source>
        <dbReference type="ARBA" id="ARBA00022741"/>
    </source>
</evidence>
<evidence type="ECO:0000256" key="6">
    <source>
        <dbReference type="ARBA" id="ARBA00022777"/>
    </source>
</evidence>
<dbReference type="CDD" id="cd16917">
    <property type="entry name" value="HATPase_UhpB-NarQ-NarX-like"/>
    <property type="match status" value="1"/>
</dbReference>
<keyword evidence="8" id="KW-0902">Two-component regulatory system</keyword>
<keyword evidence="3" id="KW-0597">Phosphoprotein</keyword>
<dbReference type="Gene3D" id="3.30.565.10">
    <property type="entry name" value="Histidine kinase-like ATPase, C-terminal domain"/>
    <property type="match status" value="1"/>
</dbReference>
<evidence type="ECO:0000256" key="7">
    <source>
        <dbReference type="ARBA" id="ARBA00022840"/>
    </source>
</evidence>
<comment type="catalytic activity">
    <reaction evidence="1">
        <text>ATP + protein L-histidine = ADP + protein N-phospho-L-histidine.</text>
        <dbReference type="EC" id="2.7.13.3"/>
    </reaction>
</comment>
<keyword evidence="9" id="KW-0472">Membrane</keyword>
<evidence type="ECO:0000256" key="3">
    <source>
        <dbReference type="ARBA" id="ARBA00022553"/>
    </source>
</evidence>
<accession>A0A4Q7NAT6</accession>
<feature type="domain" description="Histidine kinase/HSP90-like ATPase" evidence="10">
    <location>
        <begin position="320"/>
        <end position="415"/>
    </location>
</feature>
<dbReference type="InterPro" id="IPR003594">
    <property type="entry name" value="HATPase_dom"/>
</dbReference>
<protein>
    <recommendedName>
        <fullName evidence="2">histidine kinase</fullName>
        <ecNumber evidence="2">2.7.13.3</ecNumber>
    </recommendedName>
</protein>
<dbReference type="GO" id="GO:0016020">
    <property type="term" value="C:membrane"/>
    <property type="evidence" value="ECO:0007669"/>
    <property type="project" value="InterPro"/>
</dbReference>
<dbReference type="Proteomes" id="UP000293638">
    <property type="component" value="Unassembled WGS sequence"/>
</dbReference>
<reference evidence="11 12" key="1">
    <citation type="submission" date="2019-02" db="EMBL/GenBank/DDBJ databases">
        <title>Genomic Encyclopedia of Type Strains, Phase IV (KMG-IV): sequencing the most valuable type-strain genomes for metagenomic binning, comparative biology and taxonomic classification.</title>
        <authorList>
            <person name="Goeker M."/>
        </authorList>
    </citation>
    <scope>NUCLEOTIDE SEQUENCE [LARGE SCALE GENOMIC DNA]</scope>
    <source>
        <strain evidence="11 12">DSM 45622</strain>
    </source>
</reference>
<feature type="transmembrane region" description="Helical" evidence="9">
    <location>
        <begin position="132"/>
        <end position="149"/>
    </location>
</feature>
<dbReference type="InterPro" id="IPR050482">
    <property type="entry name" value="Sensor_HK_TwoCompSys"/>
</dbReference>
<dbReference type="PANTHER" id="PTHR24421:SF10">
    <property type="entry name" value="NITRATE_NITRITE SENSOR PROTEIN NARQ"/>
    <property type="match status" value="1"/>
</dbReference>
<dbReference type="GO" id="GO:0000155">
    <property type="term" value="F:phosphorelay sensor kinase activity"/>
    <property type="evidence" value="ECO:0007669"/>
    <property type="project" value="InterPro"/>
</dbReference>
<evidence type="ECO:0000256" key="4">
    <source>
        <dbReference type="ARBA" id="ARBA00022679"/>
    </source>
</evidence>